<proteinExistence type="predicted"/>
<dbReference type="GO" id="GO:0015074">
    <property type="term" value="P:DNA integration"/>
    <property type="evidence" value="ECO:0007669"/>
    <property type="project" value="InterPro"/>
</dbReference>
<reference evidence="3" key="2">
    <citation type="submission" date="2025-05" db="UniProtKB">
        <authorList>
            <consortium name="Ensembl"/>
        </authorList>
    </citation>
    <scope>IDENTIFICATION</scope>
</reference>
<dbReference type="Pfam" id="PF13358">
    <property type="entry name" value="DDE_3"/>
    <property type="match status" value="1"/>
</dbReference>
<dbReference type="PANTHER" id="PTHR23022">
    <property type="entry name" value="TRANSPOSABLE ELEMENT-RELATED"/>
    <property type="match status" value="1"/>
</dbReference>
<dbReference type="InterPro" id="IPR052338">
    <property type="entry name" value="Transposase_5"/>
</dbReference>
<evidence type="ECO:0000313" key="3">
    <source>
        <dbReference type="Ensembl" id="ENSELUP00000090001.1"/>
    </source>
</evidence>
<accession>A0AAY5KMP7</accession>
<dbReference type="GO" id="GO:0003677">
    <property type="term" value="F:DNA binding"/>
    <property type="evidence" value="ECO:0007669"/>
    <property type="project" value="InterPro"/>
</dbReference>
<dbReference type="PANTHER" id="PTHR23022:SF135">
    <property type="entry name" value="SI:DKEY-77F5.3"/>
    <property type="match status" value="1"/>
</dbReference>
<evidence type="ECO:0008006" key="5">
    <source>
        <dbReference type="Google" id="ProtNLM"/>
    </source>
</evidence>
<dbReference type="Ensembl" id="ENSELUT00000110355.1">
    <property type="protein sequence ID" value="ENSELUP00000090001.1"/>
    <property type="gene ID" value="ENSELUG00000041800.1"/>
</dbReference>
<protein>
    <recommendedName>
        <fullName evidence="5">Tc1-like transposase DDE domain-containing protein</fullName>
    </recommendedName>
</protein>
<dbReference type="SUPFAM" id="SSF46689">
    <property type="entry name" value="Homeodomain-like"/>
    <property type="match status" value="1"/>
</dbReference>
<dbReference type="GO" id="GO:0006313">
    <property type="term" value="P:DNA transposition"/>
    <property type="evidence" value="ECO:0007669"/>
    <property type="project" value="InterPro"/>
</dbReference>
<name>A0AAY5KMP7_ESOLU</name>
<sequence>MPQMLQVFRERSIGMVTKGMSTRAVACELNVHLSTISLQRRFREFGSTSNWPHNRRPRVTKPAQDLHIQHLHLQDHLRPATWTAAATIGLLNQRISAQTVRNHLREAHLYDRRPHRGLDLTAVCCRNRLEWANAHIRWRLALWRGVLFTDESQFSLYKADGRQRVWRSVGERFADVNVVDRVAHGGGGVMVWAGVCYGQRAQVHFIDERYRDEILRPIVVPFIHDHHLMLQHDNAWPHVARICTQFLEAENFPVLAWPAYSPDMSPIEHVWDALDRHIRQRVPGPANIQQLHTAIEEEWTNIPQAPNTVKLQILEWPFIVASLRHTCAIIMLSNHGGGHRSRISVIKYKILTGHEIIL</sequence>
<evidence type="ECO:0000313" key="4">
    <source>
        <dbReference type="Proteomes" id="UP000265140"/>
    </source>
</evidence>
<dbReference type="Gene3D" id="3.30.420.10">
    <property type="entry name" value="Ribonuclease H-like superfamily/Ribonuclease H"/>
    <property type="match status" value="1"/>
</dbReference>
<dbReference type="InterPro" id="IPR009057">
    <property type="entry name" value="Homeodomain-like_sf"/>
</dbReference>
<dbReference type="GeneTree" id="ENSGT00940000166084"/>
<keyword evidence="4" id="KW-1185">Reference proteome</keyword>
<feature type="domain" description="Transposase Tc1-like" evidence="1">
    <location>
        <begin position="92"/>
        <end position="136"/>
    </location>
</feature>
<dbReference type="AlphaFoldDB" id="A0AAY5KMP7"/>
<dbReference type="Ensembl" id="ENSELUT00000090744.1">
    <property type="protein sequence ID" value="ENSELUP00000082967.1"/>
    <property type="gene ID" value="ENSELUG00000041800.1"/>
</dbReference>
<evidence type="ECO:0000259" key="2">
    <source>
        <dbReference type="Pfam" id="PF13358"/>
    </source>
</evidence>
<evidence type="ECO:0000259" key="1">
    <source>
        <dbReference type="Pfam" id="PF01498"/>
    </source>
</evidence>
<dbReference type="InterPro" id="IPR036397">
    <property type="entry name" value="RNaseH_sf"/>
</dbReference>
<feature type="domain" description="Tc1-like transposase DDE" evidence="2">
    <location>
        <begin position="146"/>
        <end position="280"/>
    </location>
</feature>
<dbReference type="InterPro" id="IPR002492">
    <property type="entry name" value="Transposase_Tc1-like"/>
</dbReference>
<organism evidence="3 4">
    <name type="scientific">Esox lucius</name>
    <name type="common">Northern pike</name>
    <dbReference type="NCBI Taxonomy" id="8010"/>
    <lineage>
        <taxon>Eukaryota</taxon>
        <taxon>Metazoa</taxon>
        <taxon>Chordata</taxon>
        <taxon>Craniata</taxon>
        <taxon>Vertebrata</taxon>
        <taxon>Euteleostomi</taxon>
        <taxon>Actinopterygii</taxon>
        <taxon>Neopterygii</taxon>
        <taxon>Teleostei</taxon>
        <taxon>Protacanthopterygii</taxon>
        <taxon>Esociformes</taxon>
        <taxon>Esocidae</taxon>
        <taxon>Esox</taxon>
    </lineage>
</organism>
<dbReference type="InterPro" id="IPR038717">
    <property type="entry name" value="Tc1-like_DDE_dom"/>
</dbReference>
<dbReference type="Pfam" id="PF01498">
    <property type="entry name" value="HTH_Tnp_Tc3_2"/>
    <property type="match status" value="1"/>
</dbReference>
<dbReference type="Proteomes" id="UP000265140">
    <property type="component" value="Chromosome 21"/>
</dbReference>
<reference evidence="3 4" key="1">
    <citation type="submission" date="2020-02" db="EMBL/GenBank/DDBJ databases">
        <title>Esox lucius (northern pike) genome, fEsoLuc1, primary haplotype.</title>
        <authorList>
            <person name="Myers G."/>
            <person name="Karagic N."/>
            <person name="Meyer A."/>
            <person name="Pippel M."/>
            <person name="Reichard M."/>
            <person name="Winkler S."/>
            <person name="Tracey A."/>
            <person name="Sims Y."/>
            <person name="Howe K."/>
            <person name="Rhie A."/>
            <person name="Formenti G."/>
            <person name="Durbin R."/>
            <person name="Fedrigo O."/>
            <person name="Jarvis E.D."/>
        </authorList>
    </citation>
    <scope>NUCLEOTIDE SEQUENCE [LARGE SCALE GENOMIC DNA]</scope>
</reference>